<dbReference type="PANTHER" id="PTHR21398">
    <property type="entry name" value="AGAP007094-PA"/>
    <property type="match status" value="1"/>
</dbReference>
<proteinExistence type="predicted"/>
<protein>
    <submittedName>
        <fullName evidence="3">LOW QUALITY PROTEIN: uncharacterized protein</fullName>
    </submittedName>
</protein>
<dbReference type="Pfam" id="PF07841">
    <property type="entry name" value="DM4_12"/>
    <property type="match status" value="2"/>
</dbReference>
<accession>A0A6I8VNI3</accession>
<name>A0A6I8VNI3_DROPS</name>
<feature type="chain" id="PRO_5026078569" evidence="1">
    <location>
        <begin position="36"/>
        <end position="368"/>
    </location>
</feature>
<dbReference type="RefSeq" id="XP_033232616.1">
    <property type="nucleotide sequence ID" value="XM_033376725.1"/>
</dbReference>
<dbReference type="Proteomes" id="UP000001819">
    <property type="component" value="Chromosome 2"/>
</dbReference>
<keyword evidence="2" id="KW-1185">Reference proteome</keyword>
<dbReference type="InterPro" id="IPR006631">
    <property type="entry name" value="DM4_12"/>
</dbReference>
<keyword evidence="1" id="KW-0732">Signal</keyword>
<evidence type="ECO:0000313" key="2">
    <source>
        <dbReference type="Proteomes" id="UP000001819"/>
    </source>
</evidence>
<dbReference type="AlphaFoldDB" id="A0A6I8VNI3"/>
<reference evidence="2" key="1">
    <citation type="submission" date="2024-06" db="UniProtKB">
        <authorList>
            <consortium name="RefSeq"/>
        </authorList>
    </citation>
    <scope>NUCLEOTIDE SEQUENCE [LARGE SCALE GENOMIC DNA]</scope>
    <source>
        <strain evidence="2">MV2-25</strain>
    </source>
</reference>
<dbReference type="InParanoid" id="A0A6I8VNI3"/>
<dbReference type="KEGG" id="dpo:4802151"/>
<evidence type="ECO:0000256" key="1">
    <source>
        <dbReference type="SAM" id="SignalP"/>
    </source>
</evidence>
<gene>
    <name evidence="3" type="primary">LOC4802151</name>
</gene>
<evidence type="ECO:0000313" key="3">
    <source>
        <dbReference type="RefSeq" id="XP_033232616.1"/>
    </source>
</evidence>
<reference evidence="3" key="2">
    <citation type="submission" date="2025-08" db="UniProtKB">
        <authorList>
            <consortium name="RefSeq"/>
        </authorList>
    </citation>
    <scope>IDENTIFICATION</scope>
    <source>
        <strain evidence="3">MV-25-SWS-2005</strain>
        <tissue evidence="3">Whole body</tissue>
    </source>
</reference>
<sequence length="368" mass="42235">MTHLSAWTSAATMLMLQLAVPLLLLMVQQFSTCSAVSHKVDNFDGLAEASMTGSRYREHNENSFDMHYDNSSPDSSPSQLLANNGTRILRRGKRYLQFSKGSRMSWRTNGKNTLLTINTLYAYGYGFRTNYPFPSIEEQKKDNAVFFRLFKRDLFSKLETALDGHGFDGRACMLKSFCTAVLDVDKSEQKSGMLFKLLKLVFSRAKRYLDIIETTRIFVGTQIFNLGNRSLLIPKRFSHFSIKFRVNAKNNVIASPIVWAHGYGFRANTPVLVKRENRPFRRDTYELLHELIDRSGFDGRACVLKAYCTALAGDHGQGFLFKLLKYVFTLDEHEKRHMPHLREENCEQIMHSHCPLSFDSISPYTDDV</sequence>
<dbReference type="PANTHER" id="PTHR21398:SF23">
    <property type="entry name" value="AGAP002978-PA"/>
    <property type="match status" value="1"/>
</dbReference>
<feature type="signal peptide" evidence="1">
    <location>
        <begin position="1"/>
        <end position="35"/>
    </location>
</feature>
<dbReference type="SMART" id="SM00718">
    <property type="entry name" value="DM4_12"/>
    <property type="match status" value="1"/>
</dbReference>
<organism evidence="2 3">
    <name type="scientific">Drosophila pseudoobscura pseudoobscura</name>
    <name type="common">Fruit fly</name>
    <dbReference type="NCBI Taxonomy" id="46245"/>
    <lineage>
        <taxon>Eukaryota</taxon>
        <taxon>Metazoa</taxon>
        <taxon>Ecdysozoa</taxon>
        <taxon>Arthropoda</taxon>
        <taxon>Hexapoda</taxon>
        <taxon>Insecta</taxon>
        <taxon>Pterygota</taxon>
        <taxon>Neoptera</taxon>
        <taxon>Endopterygota</taxon>
        <taxon>Diptera</taxon>
        <taxon>Brachycera</taxon>
        <taxon>Muscomorpha</taxon>
        <taxon>Ephydroidea</taxon>
        <taxon>Drosophilidae</taxon>
        <taxon>Drosophila</taxon>
        <taxon>Sophophora</taxon>
    </lineage>
</organism>